<dbReference type="InterPro" id="IPR001701">
    <property type="entry name" value="Glyco_hydro_9"/>
</dbReference>
<dbReference type="InterPro" id="IPR013783">
    <property type="entry name" value="Ig-like_fold"/>
</dbReference>
<gene>
    <name evidence="13" type="ORF">CTER_4264</name>
</gene>
<sequence length="852" mass="90916">MKRRSRVISFLVAIIMLTAVIMPADTAWANASGIFIRVNQAGYKPSAGKVAMVLSSTNLSGVRYDVFNSGNVSVLNGTISSPNKGSWGDAGGAKCAYTYDLDFSALNTPGSGYYIKINSYKSPSFPVGDSVYSTLADLSMQFFKVQRCGNTNPKDHGPCHISGSNSSIDGKPDGTSKTIDVTGGWHDASDYIKFMSTIGHVTDVILTTYIHRPEAFPSPGSSGGVLTEARVGLDFIRKMWDNTNQILYMEVADGLDHDVENDDLDSRSKCWPENDNTIYGAARPVHPCPAGTGANLAGKAAAALALGAKIWGDPSGPCYDAALAGNYLAAAQQIYTWGKTRTGIAGDADEFYVDTDYRDDMAWAAAELYRATGTASYLTDARSYCDSAGEWYNKSDTSLNWSRSYAWANYEVASLDPAYKSTAAARMNNHLNVKKSYADAQFWNNSSQPKWGTYEAMSNNAVEALMYQELSGSSAYLNLAQQQMDFMLGKNPWGVSMLNGAGTTWFKNPRHRVTTLNRVSNPAYELLGAWSEGFETSAQYAVDQLDPLLSGQEDPNIVQFNDNRMIWHDNRRDYATNEVTITGNAAGMAMAAFMGGSYTPAAPAVPAGLTATAAGPSQINVSWNSAAGATGYDLEVDGTTISNVTSPYSHTGLTLGSTHSYKVRAKNSAGSSAWSTAVSATTSAVPVDYPASADAYVRDGTYSATNYGTATTIDVKGDPDAGYNRKGFIKFDLTGRAGTSVASAALKIYCNAASAATPVKIYGLSGTDSWIESGSGSITWDNQPGSTDAVSIGTVDVSAAGWYTIDVTSYVNSQMSGDKKVTFKLQVENNNGASLSFNSRENASNKPALTVN</sequence>
<evidence type="ECO:0000256" key="8">
    <source>
        <dbReference type="ARBA" id="ARBA00023295"/>
    </source>
</evidence>
<comment type="similarity">
    <text evidence="2 10 11">Belongs to the glycosyl hydrolase 9 (cellulase E) family.</text>
</comment>
<dbReference type="PANTHER" id="PTHR22298">
    <property type="entry name" value="ENDO-1,4-BETA-GLUCANASE"/>
    <property type="match status" value="1"/>
</dbReference>
<dbReference type="GO" id="GO:0005576">
    <property type="term" value="C:extracellular region"/>
    <property type="evidence" value="ECO:0007669"/>
    <property type="project" value="UniProtKB-SubCell"/>
</dbReference>
<dbReference type="Pfam" id="PF00041">
    <property type="entry name" value="fn3"/>
    <property type="match status" value="1"/>
</dbReference>
<dbReference type="SUPFAM" id="SSF49265">
    <property type="entry name" value="Fibronectin type III"/>
    <property type="match status" value="1"/>
</dbReference>
<dbReference type="Pfam" id="PF02927">
    <property type="entry name" value="CelD_N"/>
    <property type="match status" value="1"/>
</dbReference>
<dbReference type="GO" id="GO:0008810">
    <property type="term" value="F:cellulase activity"/>
    <property type="evidence" value="ECO:0007669"/>
    <property type="project" value="UniProtKB-EC"/>
</dbReference>
<dbReference type="STRING" id="1195236.CTER_4264"/>
<dbReference type="Pfam" id="PF24517">
    <property type="entry name" value="CBM96"/>
    <property type="match status" value="1"/>
</dbReference>
<dbReference type="AlphaFoldDB" id="S0FNI9"/>
<dbReference type="EC" id="3.2.1.4" evidence="11"/>
<dbReference type="Proteomes" id="UP000014155">
    <property type="component" value="Unassembled WGS sequence"/>
</dbReference>
<keyword evidence="8 10" id="KW-0326">Glycosidase</keyword>
<evidence type="ECO:0000256" key="4">
    <source>
        <dbReference type="ARBA" id="ARBA00022729"/>
    </source>
</evidence>
<protein>
    <recommendedName>
        <fullName evidence="11">Endoglucanase</fullName>
        <ecNumber evidence="11">3.2.1.4</ecNumber>
    </recommendedName>
</protein>
<evidence type="ECO:0000256" key="3">
    <source>
        <dbReference type="ARBA" id="ARBA00022525"/>
    </source>
</evidence>
<organism evidence="13 14">
    <name type="scientific">Ruminiclostridium cellobioparum subsp. termitidis CT1112</name>
    <dbReference type="NCBI Taxonomy" id="1195236"/>
    <lineage>
        <taxon>Bacteria</taxon>
        <taxon>Bacillati</taxon>
        <taxon>Bacillota</taxon>
        <taxon>Clostridia</taxon>
        <taxon>Eubacteriales</taxon>
        <taxon>Oscillospiraceae</taxon>
        <taxon>Ruminiclostridium</taxon>
    </lineage>
</organism>
<evidence type="ECO:0000256" key="6">
    <source>
        <dbReference type="ARBA" id="ARBA00023001"/>
    </source>
</evidence>
<feature type="active site" evidence="10">
    <location>
        <position position="578"/>
    </location>
</feature>
<dbReference type="InterPro" id="IPR003961">
    <property type="entry name" value="FN3_dom"/>
</dbReference>
<dbReference type="SUPFAM" id="SSF48208">
    <property type="entry name" value="Six-hairpin glycosidases"/>
    <property type="match status" value="1"/>
</dbReference>
<keyword evidence="7 10" id="KW-0119">Carbohydrate metabolism</keyword>
<dbReference type="InterPro" id="IPR008928">
    <property type="entry name" value="6-hairpin_glycosidase_sf"/>
</dbReference>
<dbReference type="InterPro" id="IPR036116">
    <property type="entry name" value="FN3_sf"/>
</dbReference>
<dbReference type="Gene3D" id="2.60.40.10">
    <property type="entry name" value="Immunoglobulins"/>
    <property type="match status" value="2"/>
</dbReference>
<accession>S0FNI9</accession>
<evidence type="ECO:0000256" key="10">
    <source>
        <dbReference type="PROSITE-ProRule" id="PRU10060"/>
    </source>
</evidence>
<comment type="catalytic activity">
    <reaction evidence="11">
        <text>Endohydrolysis of (1-&gt;4)-beta-D-glucosidic linkages in cellulose, lichenin and cereal beta-D-glucans.</text>
        <dbReference type="EC" id="3.2.1.4"/>
    </reaction>
</comment>
<evidence type="ECO:0000256" key="5">
    <source>
        <dbReference type="ARBA" id="ARBA00022801"/>
    </source>
</evidence>
<keyword evidence="4" id="KW-0732">Signal</keyword>
<dbReference type="InterPro" id="IPR055372">
    <property type="entry name" value="CBM96"/>
</dbReference>
<feature type="domain" description="Fibronectin type-III" evidence="12">
    <location>
        <begin position="605"/>
        <end position="685"/>
    </location>
</feature>
<dbReference type="PROSITE" id="PS00698">
    <property type="entry name" value="GH9_3"/>
    <property type="match status" value="1"/>
</dbReference>
<dbReference type="SMART" id="SM00060">
    <property type="entry name" value="FN3"/>
    <property type="match status" value="1"/>
</dbReference>
<dbReference type="PATRIC" id="fig|1195236.3.peg.4440"/>
<reference evidence="13 14" key="1">
    <citation type="journal article" date="2013" name="Genome Announc.">
        <title>Draft Genome Sequence of the Cellulolytic, Mesophilic, Anaerobic Bacterium Clostridium termitidis Strain CT1112 (DSM 5398).</title>
        <authorList>
            <person name="Lal S."/>
            <person name="Ramachandran U."/>
            <person name="Zhang X."/>
            <person name="Munir R."/>
            <person name="Sparling R."/>
            <person name="Levin D.B."/>
        </authorList>
    </citation>
    <scope>NUCLEOTIDE SEQUENCE [LARGE SCALE GENOMIC DNA]</scope>
    <source>
        <strain evidence="13 14">CT1112</strain>
    </source>
</reference>
<evidence type="ECO:0000256" key="1">
    <source>
        <dbReference type="ARBA" id="ARBA00004613"/>
    </source>
</evidence>
<dbReference type="GO" id="GO:0030245">
    <property type="term" value="P:cellulose catabolic process"/>
    <property type="evidence" value="ECO:0007669"/>
    <property type="project" value="UniProtKB-KW"/>
</dbReference>
<evidence type="ECO:0000256" key="11">
    <source>
        <dbReference type="RuleBase" id="RU361166"/>
    </source>
</evidence>
<feature type="active site" evidence="10">
    <location>
        <position position="569"/>
    </location>
</feature>
<evidence type="ECO:0000256" key="9">
    <source>
        <dbReference type="ARBA" id="ARBA00023326"/>
    </source>
</evidence>
<keyword evidence="14" id="KW-1185">Reference proteome</keyword>
<comment type="caution">
    <text evidence="13">The sequence shown here is derived from an EMBL/GenBank/DDBJ whole genome shotgun (WGS) entry which is preliminary data.</text>
</comment>
<dbReference type="InterPro" id="IPR014756">
    <property type="entry name" value="Ig_E-set"/>
</dbReference>
<name>S0FNI9_RUMCE</name>
<dbReference type="SUPFAM" id="SSF81296">
    <property type="entry name" value="E set domains"/>
    <property type="match status" value="1"/>
</dbReference>
<evidence type="ECO:0000313" key="13">
    <source>
        <dbReference type="EMBL" id="EMS70048.1"/>
    </source>
</evidence>
<dbReference type="InterPro" id="IPR033126">
    <property type="entry name" value="Glyco_hydro_9_Asp/Glu_AS"/>
</dbReference>
<keyword evidence="3" id="KW-0964">Secreted</keyword>
<dbReference type="PROSITE" id="PS50853">
    <property type="entry name" value="FN3"/>
    <property type="match status" value="1"/>
</dbReference>
<evidence type="ECO:0000259" key="12">
    <source>
        <dbReference type="PROSITE" id="PS50853"/>
    </source>
</evidence>
<evidence type="ECO:0000313" key="14">
    <source>
        <dbReference type="Proteomes" id="UP000014155"/>
    </source>
</evidence>
<proteinExistence type="inferred from homology"/>
<dbReference type="InterPro" id="IPR004197">
    <property type="entry name" value="Cellulase_Ig-like"/>
</dbReference>
<dbReference type="EMBL" id="AORV01000060">
    <property type="protein sequence ID" value="EMS70048.1"/>
    <property type="molecule type" value="Genomic_DNA"/>
</dbReference>
<dbReference type="Pfam" id="PF00759">
    <property type="entry name" value="Glyco_hydro_9"/>
    <property type="match status" value="1"/>
</dbReference>
<dbReference type="CDD" id="cd02850">
    <property type="entry name" value="E_set_Cellulase_N"/>
    <property type="match status" value="1"/>
</dbReference>
<dbReference type="eggNOG" id="COG3469">
    <property type="taxonomic scope" value="Bacteria"/>
</dbReference>
<evidence type="ECO:0000256" key="2">
    <source>
        <dbReference type="ARBA" id="ARBA00007072"/>
    </source>
</evidence>
<dbReference type="InterPro" id="IPR012341">
    <property type="entry name" value="6hp_glycosidase-like_sf"/>
</dbReference>
<dbReference type="RefSeq" id="WP_004629097.1">
    <property type="nucleotide sequence ID" value="NZ_AORV01000060.1"/>
</dbReference>
<dbReference type="eggNOG" id="COG1409">
    <property type="taxonomic scope" value="Bacteria"/>
</dbReference>
<evidence type="ECO:0000256" key="7">
    <source>
        <dbReference type="ARBA" id="ARBA00023277"/>
    </source>
</evidence>
<keyword evidence="6 11" id="KW-0136">Cellulose degradation</keyword>
<keyword evidence="5 10" id="KW-0378">Hydrolase</keyword>
<dbReference type="Gene3D" id="1.50.10.10">
    <property type="match status" value="1"/>
</dbReference>
<comment type="subcellular location">
    <subcellularLocation>
        <location evidence="1">Secreted</location>
    </subcellularLocation>
</comment>
<dbReference type="CDD" id="cd00063">
    <property type="entry name" value="FN3"/>
    <property type="match status" value="1"/>
</dbReference>
<keyword evidence="9 10" id="KW-0624">Polysaccharide degradation</keyword>
<dbReference type="eggNOG" id="COG0726">
    <property type="taxonomic scope" value="Bacteria"/>
</dbReference>
<dbReference type="NCBIfam" id="NF033679">
    <property type="entry name" value="DNRLRE_dom"/>
    <property type="match status" value="1"/>
</dbReference>